<dbReference type="Gene3D" id="3.40.50.720">
    <property type="entry name" value="NAD(P)-binding Rossmann-like Domain"/>
    <property type="match status" value="1"/>
</dbReference>
<protein>
    <submittedName>
        <fullName evidence="3">NAD-dependent epimerase/dehydratase family protein</fullName>
    </submittedName>
</protein>
<proteinExistence type="predicted"/>
<accession>A0ABP3RZX3</accession>
<sequence length="344" mass="35502">MGRVVLVTGVARTLGGALVHELNAAPGVDRVIGVDVVPPRSDLGRAEFVRADIRNPIIAKVIGAAEVDTVVHLSVTSAPGAGGRAAMKELNVIGTMQLLAACQKAPSLRRLVVKSSTAVYGASPADPALFTEGTQPKVAPRSGFAKDASEVEAYLRGFVRRRSDVDTTVLRFANILGPGIESPVAALFRLPVIPTILGYDARLQFLHPSDALAVLREAATGRHRGTYNVAGDGVLLLSQAARRAGRPTVPVAGVAAKVAAPVLRKAVGVTLTPELIGLLTHGRVVDTTKLRTEFGYTPRYSTAAAFEAFLAGASADADRPDDDPLPPAGLGLVGAGGNPGGADV</sequence>
<feature type="domain" description="NAD-dependent epimerase/dehydratase" evidence="2">
    <location>
        <begin position="5"/>
        <end position="229"/>
    </location>
</feature>
<dbReference type="PANTHER" id="PTHR43245">
    <property type="entry name" value="BIFUNCTIONAL POLYMYXIN RESISTANCE PROTEIN ARNA"/>
    <property type="match status" value="1"/>
</dbReference>
<evidence type="ECO:0000259" key="2">
    <source>
        <dbReference type="Pfam" id="PF01370"/>
    </source>
</evidence>
<evidence type="ECO:0000313" key="3">
    <source>
        <dbReference type="EMBL" id="GAA0622244.1"/>
    </source>
</evidence>
<feature type="compositionally biased region" description="Gly residues" evidence="1">
    <location>
        <begin position="331"/>
        <end position="344"/>
    </location>
</feature>
<reference evidence="4" key="1">
    <citation type="journal article" date="2019" name="Int. J. Syst. Evol. Microbiol.">
        <title>The Global Catalogue of Microorganisms (GCM) 10K type strain sequencing project: providing services to taxonomists for standard genome sequencing and annotation.</title>
        <authorList>
            <consortium name="The Broad Institute Genomics Platform"/>
            <consortium name="The Broad Institute Genome Sequencing Center for Infectious Disease"/>
            <person name="Wu L."/>
            <person name="Ma J."/>
        </authorList>
    </citation>
    <scope>NUCLEOTIDE SEQUENCE [LARGE SCALE GENOMIC DNA]</scope>
    <source>
        <strain evidence="4">JCM 10671</strain>
    </source>
</reference>
<keyword evidence="4" id="KW-1185">Reference proteome</keyword>
<dbReference type="InterPro" id="IPR050177">
    <property type="entry name" value="Lipid_A_modif_metabolic_enz"/>
</dbReference>
<dbReference type="PANTHER" id="PTHR43245:SF52">
    <property type="entry name" value="NAD-DEPENDENT EPIMERASE_DEHYDRATASE"/>
    <property type="match status" value="1"/>
</dbReference>
<name>A0ABP3RZX3_9ACTN</name>
<dbReference type="InterPro" id="IPR036291">
    <property type="entry name" value="NAD(P)-bd_dom_sf"/>
</dbReference>
<evidence type="ECO:0000256" key="1">
    <source>
        <dbReference type="SAM" id="MobiDB-lite"/>
    </source>
</evidence>
<dbReference type="EMBL" id="BAAAHE010000020">
    <property type="protein sequence ID" value="GAA0622244.1"/>
    <property type="molecule type" value="Genomic_DNA"/>
</dbReference>
<feature type="region of interest" description="Disordered" evidence="1">
    <location>
        <begin position="315"/>
        <end position="344"/>
    </location>
</feature>
<evidence type="ECO:0000313" key="4">
    <source>
        <dbReference type="Proteomes" id="UP001500957"/>
    </source>
</evidence>
<organism evidence="3 4">
    <name type="scientific">Sporichthya brevicatena</name>
    <dbReference type="NCBI Taxonomy" id="171442"/>
    <lineage>
        <taxon>Bacteria</taxon>
        <taxon>Bacillati</taxon>
        <taxon>Actinomycetota</taxon>
        <taxon>Actinomycetes</taxon>
        <taxon>Sporichthyales</taxon>
        <taxon>Sporichthyaceae</taxon>
        <taxon>Sporichthya</taxon>
    </lineage>
</organism>
<comment type="caution">
    <text evidence="3">The sequence shown here is derived from an EMBL/GenBank/DDBJ whole genome shotgun (WGS) entry which is preliminary data.</text>
</comment>
<dbReference type="RefSeq" id="WP_344605414.1">
    <property type="nucleotide sequence ID" value="NZ_BAAAHE010000020.1"/>
</dbReference>
<dbReference type="InterPro" id="IPR001509">
    <property type="entry name" value="Epimerase_deHydtase"/>
</dbReference>
<dbReference type="Pfam" id="PF01370">
    <property type="entry name" value="Epimerase"/>
    <property type="match status" value="1"/>
</dbReference>
<gene>
    <name evidence="3" type="ORF">GCM10009547_26370</name>
</gene>
<dbReference type="SUPFAM" id="SSF51735">
    <property type="entry name" value="NAD(P)-binding Rossmann-fold domains"/>
    <property type="match status" value="1"/>
</dbReference>
<dbReference type="Proteomes" id="UP001500957">
    <property type="component" value="Unassembled WGS sequence"/>
</dbReference>